<sequence length="240" mass="28683">MKRPYQEETVIEDKSTRTVLITNLENAEQIKPFYKDLPVKEVYTIKENQNILFIIFYDLRNAELFFQRCSTLPFPAVPIYTVSKYEIPRESDKCDEGKNQSTILITNKDNNTLSEEEVSKMCSIFGEIKAVREYRHNQKFVEFYDSRSALEAFKKINEKNSNNNLSLRFVWDNSVKARWDYINNTDRVLKSFQENKYKNEIVKRKKLSKEEEITKKKNFYIGLFDDFIIQKINEIEKMLK</sequence>
<evidence type="ECO:0000313" key="3">
    <source>
        <dbReference type="EMBL" id="TBU08553.1"/>
    </source>
</evidence>
<dbReference type="PROSITE" id="PS50102">
    <property type="entry name" value="RRM"/>
    <property type="match status" value="1"/>
</dbReference>
<keyword evidence="1" id="KW-0694">RNA-binding</keyword>
<dbReference type="InterPro" id="IPR000504">
    <property type="entry name" value="RRM_dom"/>
</dbReference>
<feature type="domain" description="RRM" evidence="2">
    <location>
        <begin position="101"/>
        <end position="174"/>
    </location>
</feature>
<evidence type="ECO:0000256" key="1">
    <source>
        <dbReference type="PROSITE-ProRule" id="PRU00176"/>
    </source>
</evidence>
<dbReference type="EMBL" id="PIXR01000167">
    <property type="protein sequence ID" value="TBU08553.1"/>
    <property type="molecule type" value="Genomic_DNA"/>
</dbReference>
<dbReference type="Proteomes" id="UP000293045">
    <property type="component" value="Unassembled WGS sequence"/>
</dbReference>
<evidence type="ECO:0000313" key="4">
    <source>
        <dbReference type="Proteomes" id="UP000293045"/>
    </source>
</evidence>
<dbReference type="AlphaFoldDB" id="A0A4Q9LK06"/>
<proteinExistence type="predicted"/>
<dbReference type="GO" id="GO:0003723">
    <property type="term" value="F:RNA binding"/>
    <property type="evidence" value="ECO:0007669"/>
    <property type="project" value="UniProtKB-UniRule"/>
</dbReference>
<name>A0A4Q9LK06_9MICR</name>
<dbReference type="VEuPathDB" id="MicrosporidiaDB:CWI36_0121p0030"/>
<reference evidence="3 4" key="1">
    <citation type="submission" date="2017-12" db="EMBL/GenBank/DDBJ databases">
        <authorList>
            <person name="Pombert J.-F."/>
            <person name="Haag K.L."/>
            <person name="Ebert D."/>
        </authorList>
    </citation>
    <scope>NUCLEOTIDE SEQUENCE [LARGE SCALE GENOMIC DNA]</scope>
    <source>
        <strain evidence="3">IL-BN-2</strain>
    </source>
</reference>
<dbReference type="InterPro" id="IPR012677">
    <property type="entry name" value="Nucleotide-bd_a/b_plait_sf"/>
</dbReference>
<protein>
    <recommendedName>
        <fullName evidence="2">RRM domain-containing protein</fullName>
    </recommendedName>
</protein>
<organism evidence="3 4">
    <name type="scientific">Hamiltosporidium magnivora</name>
    <dbReference type="NCBI Taxonomy" id="148818"/>
    <lineage>
        <taxon>Eukaryota</taxon>
        <taxon>Fungi</taxon>
        <taxon>Fungi incertae sedis</taxon>
        <taxon>Microsporidia</taxon>
        <taxon>Dubosqiidae</taxon>
        <taxon>Hamiltosporidium</taxon>
    </lineage>
</organism>
<evidence type="ECO:0000259" key="2">
    <source>
        <dbReference type="PROSITE" id="PS50102"/>
    </source>
</evidence>
<accession>A0A4Q9LK06</accession>
<comment type="caution">
    <text evidence="3">The sequence shown here is derived from an EMBL/GenBank/DDBJ whole genome shotgun (WGS) entry which is preliminary data.</text>
</comment>
<dbReference type="InterPro" id="IPR035979">
    <property type="entry name" value="RBD_domain_sf"/>
</dbReference>
<dbReference type="SUPFAM" id="SSF54928">
    <property type="entry name" value="RNA-binding domain, RBD"/>
    <property type="match status" value="1"/>
</dbReference>
<gene>
    <name evidence="3" type="ORF">CWI39_0167p0010</name>
</gene>
<dbReference type="VEuPathDB" id="MicrosporidiaDB:CWI39_0167p0010"/>
<dbReference type="Gene3D" id="3.30.70.330">
    <property type="match status" value="1"/>
</dbReference>